<protein>
    <recommendedName>
        <fullName evidence="3">Aspartate/glutamate racemase family protein</fullName>
    </recommendedName>
</protein>
<dbReference type="AlphaFoldDB" id="A0A9P9IJQ4"/>
<keyword evidence="2" id="KW-1185">Reference proteome</keyword>
<evidence type="ECO:0000313" key="2">
    <source>
        <dbReference type="Proteomes" id="UP000738349"/>
    </source>
</evidence>
<proteinExistence type="predicted"/>
<sequence length="241" mass="26643">MADQTTPLPPLGFLAVEVDIFRPPGDPFNEKTWPFPLIREKVTGTTESQIVTDTAYDDAFIDRFVAAGLKLAERGTIGIITSCGFLAMAQKRLAARLPIPIATSALVQIPSLRAILPAEKAVGVFTYDARRLNNAHLRELGIDPEGVRIWGLPDDGHLRGICARGEDYDASVLKKELVDQARALVLKYPEVGVVVLECTNMPPYGDAIQRAINLPVYDIYTMGTWFYSGLLRMNPLSWKEE</sequence>
<dbReference type="OrthoDB" id="412093at2759"/>
<organism evidence="1 2">
    <name type="scientific">Dactylonectria macrodidyma</name>
    <dbReference type="NCBI Taxonomy" id="307937"/>
    <lineage>
        <taxon>Eukaryota</taxon>
        <taxon>Fungi</taxon>
        <taxon>Dikarya</taxon>
        <taxon>Ascomycota</taxon>
        <taxon>Pezizomycotina</taxon>
        <taxon>Sordariomycetes</taxon>
        <taxon>Hypocreomycetidae</taxon>
        <taxon>Hypocreales</taxon>
        <taxon>Nectriaceae</taxon>
        <taxon>Dactylonectria</taxon>
    </lineage>
</organism>
<dbReference type="Proteomes" id="UP000738349">
    <property type="component" value="Unassembled WGS sequence"/>
</dbReference>
<dbReference type="EMBL" id="JAGMUV010000023">
    <property type="protein sequence ID" value="KAH7123031.1"/>
    <property type="molecule type" value="Genomic_DNA"/>
</dbReference>
<reference evidence="1" key="1">
    <citation type="journal article" date="2021" name="Nat. Commun.">
        <title>Genetic determinants of endophytism in the Arabidopsis root mycobiome.</title>
        <authorList>
            <person name="Mesny F."/>
            <person name="Miyauchi S."/>
            <person name="Thiergart T."/>
            <person name="Pickel B."/>
            <person name="Atanasova L."/>
            <person name="Karlsson M."/>
            <person name="Huettel B."/>
            <person name="Barry K.W."/>
            <person name="Haridas S."/>
            <person name="Chen C."/>
            <person name="Bauer D."/>
            <person name="Andreopoulos W."/>
            <person name="Pangilinan J."/>
            <person name="LaButti K."/>
            <person name="Riley R."/>
            <person name="Lipzen A."/>
            <person name="Clum A."/>
            <person name="Drula E."/>
            <person name="Henrissat B."/>
            <person name="Kohler A."/>
            <person name="Grigoriev I.V."/>
            <person name="Martin F.M."/>
            <person name="Hacquard S."/>
        </authorList>
    </citation>
    <scope>NUCLEOTIDE SEQUENCE</scope>
    <source>
        <strain evidence="1">MPI-CAGE-AT-0147</strain>
    </source>
</reference>
<accession>A0A9P9IJQ4</accession>
<evidence type="ECO:0008006" key="3">
    <source>
        <dbReference type="Google" id="ProtNLM"/>
    </source>
</evidence>
<gene>
    <name evidence="1" type="ORF">EDB81DRAFT_699849</name>
</gene>
<comment type="caution">
    <text evidence="1">The sequence shown here is derived from an EMBL/GenBank/DDBJ whole genome shotgun (WGS) entry which is preliminary data.</text>
</comment>
<name>A0A9P9IJQ4_9HYPO</name>
<evidence type="ECO:0000313" key="1">
    <source>
        <dbReference type="EMBL" id="KAH7123031.1"/>
    </source>
</evidence>